<organism evidence="2 3">
    <name type="scientific">Clostridium fallax</name>
    <dbReference type="NCBI Taxonomy" id="1533"/>
    <lineage>
        <taxon>Bacteria</taxon>
        <taxon>Bacillati</taxon>
        <taxon>Bacillota</taxon>
        <taxon>Clostridia</taxon>
        <taxon>Eubacteriales</taxon>
        <taxon>Clostridiaceae</taxon>
        <taxon>Clostridium</taxon>
    </lineage>
</organism>
<dbReference type="CDD" id="cd24032">
    <property type="entry name" value="ASKHA_NBD_TsaB"/>
    <property type="match status" value="1"/>
</dbReference>
<dbReference type="GO" id="GO:0002949">
    <property type="term" value="P:tRNA threonylcarbamoyladenosine modification"/>
    <property type="evidence" value="ECO:0007669"/>
    <property type="project" value="InterPro"/>
</dbReference>
<dbReference type="STRING" id="1533.SAMN05443638_10779"/>
<dbReference type="GO" id="GO:0005829">
    <property type="term" value="C:cytosol"/>
    <property type="evidence" value="ECO:0007669"/>
    <property type="project" value="TreeGrafter"/>
</dbReference>
<evidence type="ECO:0000313" key="2">
    <source>
        <dbReference type="EMBL" id="SHE66950.1"/>
    </source>
</evidence>
<dbReference type="Proteomes" id="UP000184035">
    <property type="component" value="Unassembled WGS sequence"/>
</dbReference>
<evidence type="ECO:0000313" key="3">
    <source>
        <dbReference type="Proteomes" id="UP000184035"/>
    </source>
</evidence>
<sequence>MLVLSVDSSSNAASVAIISEDKLIGEITLNDKKQHSVLLMSLIDELLKSNNLTIKDIDGYVISKGPGSFTGLRIGMATIKGLAMGTKKPCISISTLDGLAYNVNTFSGIICPIMDALRGNVYTCLFKSQKGKLEKLIDYSVLSVDELKTKLEELNEEVIFIGDGCDKFKDFFKENLENCNFAPNHCNFARASALGELGINLLKEGLSEDINTFAPLYLRKSQAEREYDKKMGLE</sequence>
<dbReference type="InterPro" id="IPR000905">
    <property type="entry name" value="Gcp-like_dom"/>
</dbReference>
<dbReference type="RefSeq" id="WP_072894455.1">
    <property type="nucleotide sequence ID" value="NZ_FQVM01000007.1"/>
</dbReference>
<dbReference type="PANTHER" id="PTHR11735">
    <property type="entry name" value="TRNA N6-ADENOSINE THREONYLCARBAMOYLTRANSFERASE"/>
    <property type="match status" value="1"/>
</dbReference>
<feature type="domain" description="Gcp-like" evidence="1">
    <location>
        <begin position="23"/>
        <end position="226"/>
    </location>
</feature>
<dbReference type="NCBIfam" id="TIGR03725">
    <property type="entry name" value="T6A_YeaZ"/>
    <property type="match status" value="1"/>
</dbReference>
<dbReference type="PANTHER" id="PTHR11735:SF11">
    <property type="entry name" value="TRNA THREONYLCARBAMOYLADENOSINE BIOSYNTHESIS PROTEIN TSAB"/>
    <property type="match status" value="1"/>
</dbReference>
<name>A0A1M4VDN1_9CLOT</name>
<dbReference type="EMBL" id="FQVM01000007">
    <property type="protein sequence ID" value="SHE66950.1"/>
    <property type="molecule type" value="Genomic_DNA"/>
</dbReference>
<accession>A0A1M4VDN1</accession>
<reference evidence="2 3" key="1">
    <citation type="submission" date="2016-11" db="EMBL/GenBank/DDBJ databases">
        <authorList>
            <person name="Jaros S."/>
            <person name="Januszkiewicz K."/>
            <person name="Wedrychowicz H."/>
        </authorList>
    </citation>
    <scope>NUCLEOTIDE SEQUENCE [LARGE SCALE GENOMIC DNA]</scope>
    <source>
        <strain evidence="2 3">DSM 2631</strain>
    </source>
</reference>
<dbReference type="SUPFAM" id="SSF53067">
    <property type="entry name" value="Actin-like ATPase domain"/>
    <property type="match status" value="2"/>
</dbReference>
<proteinExistence type="predicted"/>
<keyword evidence="3" id="KW-1185">Reference proteome</keyword>
<dbReference type="AlphaFoldDB" id="A0A1M4VDN1"/>
<protein>
    <submittedName>
        <fullName evidence="2">tRNA threonylcarbamoyl adenosine modification protein YeaZ</fullName>
    </submittedName>
</protein>
<dbReference type="OrthoDB" id="9784166at2"/>
<dbReference type="InterPro" id="IPR043129">
    <property type="entry name" value="ATPase_NBD"/>
</dbReference>
<gene>
    <name evidence="2" type="ORF">SAMN05443638_10779</name>
</gene>
<evidence type="ECO:0000259" key="1">
    <source>
        <dbReference type="Pfam" id="PF00814"/>
    </source>
</evidence>
<dbReference type="Pfam" id="PF00814">
    <property type="entry name" value="TsaD"/>
    <property type="match status" value="1"/>
</dbReference>
<dbReference type="Gene3D" id="3.30.420.40">
    <property type="match status" value="2"/>
</dbReference>
<dbReference type="InterPro" id="IPR022496">
    <property type="entry name" value="T6A_TsaB"/>
</dbReference>